<reference evidence="1" key="2">
    <citation type="journal article" date="2017" name="J. Med. Entomol.">
        <title>Transcriptome Analysis of the Triatoma infestans (Hemiptera: Reduviidae) Integument.</title>
        <authorList>
            <person name="Calderon-Fernandez G.M."/>
            <person name="Moriconi D.E."/>
            <person name="Dulbecco A.B."/>
            <person name="Juarez M.P."/>
        </authorList>
    </citation>
    <scope>NUCLEOTIDE SEQUENCE</scope>
    <source>
        <strain evidence="1">Int1</strain>
        <tissue evidence="1">Integument</tissue>
    </source>
</reference>
<dbReference type="EMBL" id="GEMB01007605">
    <property type="protein sequence ID" value="JAR95829.1"/>
    <property type="molecule type" value="Transcribed_RNA"/>
</dbReference>
<dbReference type="PANTHER" id="PTHR11012:SF56">
    <property type="entry name" value="CHK KINASE-LIKE DOMAIN-CONTAINING PROTEIN-RELATED"/>
    <property type="match status" value="1"/>
</dbReference>
<dbReference type="AlphaFoldDB" id="A0A170UEZ7"/>
<dbReference type="InterPro" id="IPR004119">
    <property type="entry name" value="EcKL"/>
</dbReference>
<reference evidence="1" key="1">
    <citation type="submission" date="2016-04" db="EMBL/GenBank/DDBJ databases">
        <authorList>
            <person name="Calderon-Fernandez G.M.Sr."/>
        </authorList>
    </citation>
    <scope>NUCLEOTIDE SEQUENCE</scope>
    <source>
        <strain evidence="1">Int1</strain>
        <tissue evidence="1">Integument</tissue>
    </source>
</reference>
<protein>
    <submittedName>
        <fullName evidence="1">Uncharacterized protein</fullName>
    </submittedName>
</protein>
<evidence type="ECO:0000313" key="1">
    <source>
        <dbReference type="EMBL" id="JAR95829.1"/>
    </source>
</evidence>
<sequence length="99" mass="11879">SLIIKKSHEIKEKAKMIDVFSLFKWEIMMYSKILTKYEQLMNEYDDNKDKLWSSLIGYQPYKLIVFQDLKLENYKMADRTALLDKCHAKLVLNSLGRFH</sequence>
<dbReference type="Pfam" id="PF02958">
    <property type="entry name" value="EcKL"/>
    <property type="match status" value="1"/>
</dbReference>
<name>A0A170UEZ7_TRIIF</name>
<feature type="non-terminal residue" evidence="1">
    <location>
        <position position="99"/>
    </location>
</feature>
<accession>A0A170UEZ7</accession>
<dbReference type="PANTHER" id="PTHR11012">
    <property type="entry name" value="PROTEIN KINASE-LIKE DOMAIN-CONTAINING"/>
    <property type="match status" value="1"/>
</dbReference>
<organism evidence="1">
    <name type="scientific">Triatoma infestans</name>
    <name type="common">Assassin bug</name>
    <dbReference type="NCBI Taxonomy" id="30076"/>
    <lineage>
        <taxon>Eukaryota</taxon>
        <taxon>Metazoa</taxon>
        <taxon>Ecdysozoa</taxon>
        <taxon>Arthropoda</taxon>
        <taxon>Hexapoda</taxon>
        <taxon>Insecta</taxon>
        <taxon>Pterygota</taxon>
        <taxon>Neoptera</taxon>
        <taxon>Paraneoptera</taxon>
        <taxon>Hemiptera</taxon>
        <taxon>Heteroptera</taxon>
        <taxon>Panheteroptera</taxon>
        <taxon>Cimicomorpha</taxon>
        <taxon>Reduviidae</taxon>
        <taxon>Triatominae</taxon>
        <taxon>Triatoma</taxon>
    </lineage>
</organism>
<feature type="non-terminal residue" evidence="1">
    <location>
        <position position="1"/>
    </location>
</feature>
<proteinExistence type="predicted"/>